<dbReference type="Proteomes" id="UP000279491">
    <property type="component" value="Segment"/>
</dbReference>
<gene>
    <name evidence="1" type="ORF">CS01_025</name>
</gene>
<dbReference type="EMBL" id="MH845412">
    <property type="protein sequence ID" value="AYJ73313.1"/>
    <property type="molecule type" value="Genomic_DNA"/>
</dbReference>
<proteinExistence type="predicted"/>
<organism evidence="1">
    <name type="scientific">Cronobacter phage CS01</name>
    <dbReference type="NCBI Taxonomy" id="2496544"/>
    <lineage>
        <taxon>Viruses</taxon>
        <taxon>Duplodnaviria</taxon>
        <taxon>Heunggongvirae</taxon>
        <taxon>Uroviricota</taxon>
        <taxon>Caudoviricetes</taxon>
        <taxon>Drexlerviridae</taxon>
        <taxon>Kyungwonvirus</taxon>
        <taxon>Kyungwonvirus CS01</taxon>
    </lineage>
</organism>
<reference evidence="1" key="1">
    <citation type="submission" date="2018-09" db="EMBL/GenBank/DDBJ databases">
        <title>Genome Analysis and Characterisation of Bacteriophage CS01 Active against Cronobacter sakazakii.</title>
        <authorList>
            <person name="Kim G.-H."/>
            <person name="Kim J."/>
            <person name="Yoon S.-S."/>
        </authorList>
    </citation>
    <scope>NUCLEOTIDE SEQUENCE [LARGE SCALE GENOMIC DNA]</scope>
</reference>
<protein>
    <submittedName>
        <fullName evidence="1">Uncharacterized protein</fullName>
    </submittedName>
</protein>
<evidence type="ECO:0000313" key="2">
    <source>
        <dbReference type="Proteomes" id="UP000279491"/>
    </source>
</evidence>
<keyword evidence="2" id="KW-1185">Reference proteome</keyword>
<sequence>MLGLSEPHYNAAKAAAKKCSAEIKSQIQKGKKYDEVAGSIITKHFEPVHLITDGKVTRTKFIWICGYLNGRFGTAYDYE</sequence>
<accession>A0A3B8DJC2</accession>
<name>A0A3B8DJC2_9CAUD</name>
<evidence type="ECO:0000313" key="1">
    <source>
        <dbReference type="EMBL" id="AYJ73313.1"/>
    </source>
</evidence>